<sequence length="431" mass="47610">MSETELPDNRMSARIRRYLPSLLSYMASSGSLIMASVAQLATFAILARFLGAAEFGMFITIMAITSIVVHICGIGSAESLLRRVAQNKKIYPVMLGHNLILIGISGALLVAAGMLILPYWIEFSPDPVTNTISLFLYLVTNIVLLRMILLAEAVYIGHSNFKAANLSVVGFALARTLAAVLACVVFGVSTINGWAWWQFACHVLVAGIYWLFLMRLGKPIFHIMREEIKLGIFFATPFIFRAIRQNIDLLLLGLLLSPAVIGSYGVARRIVDSSYLNIDAMSRLLYPRFAKMSANGIDKAWPLAQKATLMALGISVFTATFVYFLAPYLPLIFGQEYQSMVYFTQVLCWVIIFYALWSVSVEVMGSAGEHGYRAAILNTGNIIGAPILAFATWLMPPTGTFISIYLIEISIAICAWLVLLRLMRRAKQSSV</sequence>
<feature type="transmembrane region" description="Helical" evidence="6">
    <location>
        <begin position="55"/>
        <end position="77"/>
    </location>
</feature>
<evidence type="ECO:0000313" key="8">
    <source>
        <dbReference type="Proteomes" id="UP000531231"/>
    </source>
</evidence>
<dbReference type="Pfam" id="PF01943">
    <property type="entry name" value="Polysacc_synt"/>
    <property type="match status" value="1"/>
</dbReference>
<feature type="transmembrane region" description="Helical" evidence="6">
    <location>
        <begin position="309"/>
        <end position="329"/>
    </location>
</feature>
<comment type="subcellular location">
    <subcellularLocation>
        <location evidence="1">Cell membrane</location>
        <topology evidence="1">Multi-pass membrane protein</topology>
    </subcellularLocation>
</comment>
<dbReference type="RefSeq" id="WP_246176019.1">
    <property type="nucleotide sequence ID" value="NZ_JACHIL010000001.1"/>
</dbReference>
<evidence type="ECO:0000313" key="7">
    <source>
        <dbReference type="EMBL" id="MBB5089814.1"/>
    </source>
</evidence>
<evidence type="ECO:0000256" key="5">
    <source>
        <dbReference type="ARBA" id="ARBA00023136"/>
    </source>
</evidence>
<evidence type="ECO:0000256" key="6">
    <source>
        <dbReference type="SAM" id="Phobius"/>
    </source>
</evidence>
<dbReference type="InterPro" id="IPR002797">
    <property type="entry name" value="Polysacc_synth"/>
</dbReference>
<feature type="transmembrane region" description="Helical" evidence="6">
    <location>
        <begin position="133"/>
        <end position="156"/>
    </location>
</feature>
<dbReference type="GO" id="GO:0005886">
    <property type="term" value="C:plasma membrane"/>
    <property type="evidence" value="ECO:0007669"/>
    <property type="project" value="UniProtKB-SubCell"/>
</dbReference>
<comment type="caution">
    <text evidence="7">The sequence shown here is derived from an EMBL/GenBank/DDBJ whole genome shotgun (WGS) entry which is preliminary data.</text>
</comment>
<keyword evidence="4 6" id="KW-1133">Transmembrane helix</keyword>
<evidence type="ECO:0000256" key="4">
    <source>
        <dbReference type="ARBA" id="ARBA00022989"/>
    </source>
</evidence>
<reference evidence="7 8" key="1">
    <citation type="submission" date="2020-08" db="EMBL/GenBank/DDBJ databases">
        <title>Genomic Encyclopedia of Type Strains, Phase IV (KMG-IV): sequencing the most valuable type-strain genomes for metagenomic binning, comparative biology and taxonomic classification.</title>
        <authorList>
            <person name="Goeker M."/>
        </authorList>
    </citation>
    <scope>NUCLEOTIDE SEQUENCE [LARGE SCALE GENOMIC DNA]</scope>
    <source>
        <strain evidence="7 8">DSM 25620</strain>
    </source>
</reference>
<feature type="transmembrane region" description="Helical" evidence="6">
    <location>
        <begin position="375"/>
        <end position="395"/>
    </location>
</feature>
<gene>
    <name evidence="7" type="ORF">HNQ68_000326</name>
</gene>
<name>A0A7W8AHA8_9HYPH</name>
<feature type="transmembrane region" description="Helical" evidence="6">
    <location>
        <begin position="194"/>
        <end position="214"/>
    </location>
</feature>
<keyword evidence="2" id="KW-1003">Cell membrane</keyword>
<organism evidence="7 8">
    <name type="scientific">Pseudochrobactrum saccharolyticum</name>
    <dbReference type="NCBI Taxonomy" id="354352"/>
    <lineage>
        <taxon>Bacteria</taxon>
        <taxon>Pseudomonadati</taxon>
        <taxon>Pseudomonadota</taxon>
        <taxon>Alphaproteobacteria</taxon>
        <taxon>Hyphomicrobiales</taxon>
        <taxon>Brucellaceae</taxon>
        <taxon>Pseudochrobactrum</taxon>
    </lineage>
</organism>
<accession>A0A7W8AHA8</accession>
<dbReference type="AlphaFoldDB" id="A0A7W8AHA8"/>
<feature type="transmembrane region" description="Helical" evidence="6">
    <location>
        <begin position="168"/>
        <end position="188"/>
    </location>
</feature>
<evidence type="ECO:0000256" key="3">
    <source>
        <dbReference type="ARBA" id="ARBA00022692"/>
    </source>
</evidence>
<dbReference type="EMBL" id="JACHIL010000001">
    <property type="protein sequence ID" value="MBB5089814.1"/>
    <property type="molecule type" value="Genomic_DNA"/>
</dbReference>
<evidence type="ECO:0000256" key="1">
    <source>
        <dbReference type="ARBA" id="ARBA00004651"/>
    </source>
</evidence>
<dbReference type="Proteomes" id="UP000531231">
    <property type="component" value="Unassembled WGS sequence"/>
</dbReference>
<dbReference type="PANTHER" id="PTHR30250:SF11">
    <property type="entry name" value="O-ANTIGEN TRANSPORTER-RELATED"/>
    <property type="match status" value="1"/>
</dbReference>
<feature type="transmembrane region" description="Helical" evidence="6">
    <location>
        <begin position="401"/>
        <end position="420"/>
    </location>
</feature>
<keyword evidence="5 6" id="KW-0472">Membrane</keyword>
<keyword evidence="8" id="KW-1185">Reference proteome</keyword>
<feature type="transmembrane region" description="Helical" evidence="6">
    <location>
        <begin position="98"/>
        <end position="121"/>
    </location>
</feature>
<evidence type="ECO:0000256" key="2">
    <source>
        <dbReference type="ARBA" id="ARBA00022475"/>
    </source>
</evidence>
<keyword evidence="3 6" id="KW-0812">Transmembrane</keyword>
<feature type="transmembrane region" description="Helical" evidence="6">
    <location>
        <begin position="21"/>
        <end position="49"/>
    </location>
</feature>
<protein>
    <submittedName>
        <fullName evidence="7">O-antigen/teichoic acid export membrane protein</fullName>
    </submittedName>
</protein>
<dbReference type="PANTHER" id="PTHR30250">
    <property type="entry name" value="PST FAMILY PREDICTED COLANIC ACID TRANSPORTER"/>
    <property type="match status" value="1"/>
</dbReference>
<dbReference type="InterPro" id="IPR050833">
    <property type="entry name" value="Poly_Biosynth_Transport"/>
</dbReference>
<proteinExistence type="predicted"/>
<feature type="transmembrane region" description="Helical" evidence="6">
    <location>
        <begin position="341"/>
        <end position="363"/>
    </location>
</feature>